<dbReference type="SUPFAM" id="SSF52540">
    <property type="entry name" value="P-loop containing nucleoside triphosphate hydrolases"/>
    <property type="match status" value="1"/>
</dbReference>
<dbReference type="Gene3D" id="3.40.50.300">
    <property type="entry name" value="P-loop containing nucleotide triphosphate hydrolases"/>
    <property type="match status" value="1"/>
</dbReference>
<evidence type="ECO:0000313" key="1">
    <source>
        <dbReference type="EMBL" id="QHS92694.1"/>
    </source>
</evidence>
<evidence type="ECO:0008006" key="2">
    <source>
        <dbReference type="Google" id="ProtNLM"/>
    </source>
</evidence>
<dbReference type="InterPro" id="IPR027417">
    <property type="entry name" value="P-loop_NTPase"/>
</dbReference>
<accession>A0A6C0BLZ5</accession>
<proteinExistence type="predicted"/>
<sequence length="183" mass="20974">MRAVICPKELPGNILISGPTRSGKTTLLNSIMAETDYSEFWAYPKIPEGCSVRVNLIDNLSKFIYRVKSRAICSDCLTVVIDEPRLQDVQGLHQLLKIAKRYDLMVIVTESPLVLDLSKYRRLFARFDYQYLMTEEHDYALFNWRQIFLESETISLSTHPHCERELDLSLIGVGVGKGEVVDM</sequence>
<name>A0A6C0BLZ5_9ZZZZ</name>
<reference evidence="1" key="1">
    <citation type="journal article" date="2020" name="Nature">
        <title>Giant virus diversity and host interactions through global metagenomics.</title>
        <authorList>
            <person name="Schulz F."/>
            <person name="Roux S."/>
            <person name="Paez-Espino D."/>
            <person name="Jungbluth S."/>
            <person name="Walsh D.A."/>
            <person name="Denef V.J."/>
            <person name="McMahon K.D."/>
            <person name="Konstantinidis K.T."/>
            <person name="Eloe-Fadrosh E.A."/>
            <person name="Kyrpides N.C."/>
            <person name="Woyke T."/>
        </authorList>
    </citation>
    <scope>NUCLEOTIDE SEQUENCE</scope>
    <source>
        <strain evidence="1">GVMAG-M-3300014204-73</strain>
    </source>
</reference>
<organism evidence="1">
    <name type="scientific">viral metagenome</name>
    <dbReference type="NCBI Taxonomy" id="1070528"/>
    <lineage>
        <taxon>unclassified sequences</taxon>
        <taxon>metagenomes</taxon>
        <taxon>organismal metagenomes</taxon>
    </lineage>
</organism>
<protein>
    <recommendedName>
        <fullName evidence="2">ATPase domain containing protein</fullName>
    </recommendedName>
</protein>
<dbReference type="EMBL" id="MN739186">
    <property type="protein sequence ID" value="QHS92694.1"/>
    <property type="molecule type" value="Genomic_DNA"/>
</dbReference>
<dbReference type="AlphaFoldDB" id="A0A6C0BLZ5"/>